<evidence type="ECO:0000313" key="2">
    <source>
        <dbReference type="EMBL" id="CAL0308224.1"/>
    </source>
</evidence>
<keyword evidence="1" id="KW-0472">Membrane</keyword>
<evidence type="ECO:0000313" key="3">
    <source>
        <dbReference type="Proteomes" id="UP001497480"/>
    </source>
</evidence>
<evidence type="ECO:0000256" key="1">
    <source>
        <dbReference type="SAM" id="Phobius"/>
    </source>
</evidence>
<comment type="caution">
    <text evidence="2">The sequence shown here is derived from an EMBL/GenBank/DDBJ whole genome shotgun (WGS) entry which is preliminary data.</text>
</comment>
<accession>A0AAV1WFW5</accession>
<name>A0AAV1WFW5_LUPLU</name>
<protein>
    <submittedName>
        <fullName evidence="2">Uncharacterized protein</fullName>
    </submittedName>
</protein>
<feature type="transmembrane region" description="Helical" evidence="1">
    <location>
        <begin position="75"/>
        <end position="93"/>
    </location>
</feature>
<dbReference type="AlphaFoldDB" id="A0AAV1WFW5"/>
<proteinExistence type="predicted"/>
<keyword evidence="3" id="KW-1185">Reference proteome</keyword>
<dbReference type="EMBL" id="CAXHTB010000006">
    <property type="protein sequence ID" value="CAL0308224.1"/>
    <property type="molecule type" value="Genomic_DNA"/>
</dbReference>
<gene>
    <name evidence="2" type="ORF">LLUT_LOCUS9284</name>
</gene>
<keyword evidence="1" id="KW-1133">Transmembrane helix</keyword>
<sequence>MARRYVNKLEKAIELLHKIIFYGLRRLPSNPLPPIRRYSRSLLLASKVQPPAELEQALHDSEKEGGWMKQYPGSVGINTSILPLLLVLLSPFYDHRRWDRGRLSSITVGAVGSIETGAVSLWRFKSLIRVKASCLLAAQLDKDFDVDERESIFFRYPHN</sequence>
<organism evidence="2 3">
    <name type="scientific">Lupinus luteus</name>
    <name type="common">European yellow lupine</name>
    <dbReference type="NCBI Taxonomy" id="3873"/>
    <lineage>
        <taxon>Eukaryota</taxon>
        <taxon>Viridiplantae</taxon>
        <taxon>Streptophyta</taxon>
        <taxon>Embryophyta</taxon>
        <taxon>Tracheophyta</taxon>
        <taxon>Spermatophyta</taxon>
        <taxon>Magnoliopsida</taxon>
        <taxon>eudicotyledons</taxon>
        <taxon>Gunneridae</taxon>
        <taxon>Pentapetalae</taxon>
        <taxon>rosids</taxon>
        <taxon>fabids</taxon>
        <taxon>Fabales</taxon>
        <taxon>Fabaceae</taxon>
        <taxon>Papilionoideae</taxon>
        <taxon>50 kb inversion clade</taxon>
        <taxon>genistoids sensu lato</taxon>
        <taxon>core genistoids</taxon>
        <taxon>Genisteae</taxon>
        <taxon>Lupinus</taxon>
    </lineage>
</organism>
<dbReference type="Proteomes" id="UP001497480">
    <property type="component" value="Unassembled WGS sequence"/>
</dbReference>
<reference evidence="2 3" key="1">
    <citation type="submission" date="2024-03" db="EMBL/GenBank/DDBJ databases">
        <authorList>
            <person name="Martinez-Hernandez J."/>
        </authorList>
    </citation>
    <scope>NUCLEOTIDE SEQUENCE [LARGE SCALE GENOMIC DNA]</scope>
</reference>
<keyword evidence="1" id="KW-0812">Transmembrane</keyword>